<accession>A0A482WS36</accession>
<dbReference type="AlphaFoldDB" id="A0A482WS36"/>
<evidence type="ECO:0000313" key="3">
    <source>
        <dbReference type="Proteomes" id="UP000291343"/>
    </source>
</evidence>
<proteinExistence type="predicted"/>
<dbReference type="STRING" id="195883.A0A482WS36"/>
<dbReference type="PANTHER" id="PTHR48174">
    <property type="entry name" value="DUF946 FAMILY PROTEIN"/>
    <property type="match status" value="1"/>
</dbReference>
<protein>
    <recommendedName>
        <fullName evidence="4">Vacuolar protein sorting-associated protein 62</fullName>
    </recommendedName>
</protein>
<comment type="caution">
    <text evidence="2">The sequence shown here is derived from an EMBL/GenBank/DDBJ whole genome shotgun (WGS) entry which is preliminary data.</text>
</comment>
<dbReference type="Proteomes" id="UP000291343">
    <property type="component" value="Unassembled WGS sequence"/>
</dbReference>
<dbReference type="InParanoid" id="A0A482WS36"/>
<dbReference type="InterPro" id="IPR009291">
    <property type="entry name" value="Vps62"/>
</dbReference>
<dbReference type="EMBL" id="QKKF02026461">
    <property type="protein sequence ID" value="RZF36387.1"/>
    <property type="molecule type" value="Genomic_DNA"/>
</dbReference>
<name>A0A482WS36_LAOST</name>
<feature type="signal peptide" evidence="1">
    <location>
        <begin position="1"/>
        <end position="21"/>
    </location>
</feature>
<keyword evidence="3" id="KW-1185">Reference proteome</keyword>
<evidence type="ECO:0000256" key="1">
    <source>
        <dbReference type="SAM" id="SignalP"/>
    </source>
</evidence>
<dbReference type="Pfam" id="PF06101">
    <property type="entry name" value="Vps62"/>
    <property type="match status" value="1"/>
</dbReference>
<evidence type="ECO:0008006" key="4">
    <source>
        <dbReference type="Google" id="ProtNLM"/>
    </source>
</evidence>
<dbReference type="PANTHER" id="PTHR48174:SF5">
    <property type="entry name" value="VACUOLAR PROTEIN SORTING-ASSOCIATED PROTEIN 62"/>
    <property type="match status" value="1"/>
</dbReference>
<gene>
    <name evidence="2" type="ORF">LSTR_LSTR002983</name>
</gene>
<reference evidence="2 3" key="1">
    <citation type="journal article" date="2017" name="Gigascience">
        <title>Genome sequence of the small brown planthopper, Laodelphax striatellus.</title>
        <authorList>
            <person name="Zhu J."/>
            <person name="Jiang F."/>
            <person name="Wang X."/>
            <person name="Yang P."/>
            <person name="Bao Y."/>
            <person name="Zhao W."/>
            <person name="Wang W."/>
            <person name="Lu H."/>
            <person name="Wang Q."/>
            <person name="Cui N."/>
            <person name="Li J."/>
            <person name="Chen X."/>
            <person name="Luo L."/>
            <person name="Yu J."/>
            <person name="Kang L."/>
            <person name="Cui F."/>
        </authorList>
    </citation>
    <scope>NUCLEOTIDE SEQUENCE [LARGE SCALE GENOMIC DNA]</scope>
    <source>
        <strain evidence="2">Lst14</strain>
    </source>
</reference>
<evidence type="ECO:0000313" key="2">
    <source>
        <dbReference type="EMBL" id="RZF36387.1"/>
    </source>
</evidence>
<sequence>MLKNVPLVLNIFLCLILSTRSCQTARNGCEPAENDTDHRLILVKKWAPLIWLAPGEEFFPSSTKSFLEHVVPFMPSTWFHNQQARKISFLPTGSESQQWYLKTIHGVDKLLFNKSSILYGDNPNKDSVPVYVHLTKCKKQGHFHVTYWLFYPYNRGKEVCTLNTLMGVLPIPRWLNGQCLGLMKEFGNHVGDWEHVSLNFKGKEQPAEMYVSVHNFGSYYKFDETRNQFHIDGKMSRYRPQFPKTVNLIQGSHPVLFAAKGSHGLWSSPGRHKYVNIPSLYDESGYGVKWATWKSLKIIRDFNTDWLRFQGRWGNPREKCFPLSNTICQLVDGPTGIPMKKHHFTC</sequence>
<dbReference type="OrthoDB" id="188042at2759"/>
<organism evidence="2 3">
    <name type="scientific">Laodelphax striatellus</name>
    <name type="common">Small brown planthopper</name>
    <name type="synonym">Delphax striatella</name>
    <dbReference type="NCBI Taxonomy" id="195883"/>
    <lineage>
        <taxon>Eukaryota</taxon>
        <taxon>Metazoa</taxon>
        <taxon>Ecdysozoa</taxon>
        <taxon>Arthropoda</taxon>
        <taxon>Hexapoda</taxon>
        <taxon>Insecta</taxon>
        <taxon>Pterygota</taxon>
        <taxon>Neoptera</taxon>
        <taxon>Paraneoptera</taxon>
        <taxon>Hemiptera</taxon>
        <taxon>Auchenorrhyncha</taxon>
        <taxon>Fulgoroidea</taxon>
        <taxon>Delphacidae</taxon>
        <taxon>Criomorphinae</taxon>
        <taxon>Laodelphax</taxon>
    </lineage>
</organism>
<keyword evidence="1" id="KW-0732">Signal</keyword>
<feature type="chain" id="PRO_5019841754" description="Vacuolar protein sorting-associated protein 62" evidence="1">
    <location>
        <begin position="22"/>
        <end position="346"/>
    </location>
</feature>